<gene>
    <name evidence="3" type="ORF">FKG94_21535</name>
</gene>
<keyword evidence="4" id="KW-1185">Reference proteome</keyword>
<protein>
    <recommendedName>
        <fullName evidence="5">Tetratricopeptide repeat protein</fullName>
    </recommendedName>
</protein>
<dbReference type="AlphaFoldDB" id="A0A545SYT1"/>
<organism evidence="3 4">
    <name type="scientific">Exilibacterium tricleocarpae</name>
    <dbReference type="NCBI Taxonomy" id="2591008"/>
    <lineage>
        <taxon>Bacteria</taxon>
        <taxon>Pseudomonadati</taxon>
        <taxon>Pseudomonadota</taxon>
        <taxon>Gammaproteobacteria</taxon>
        <taxon>Cellvibrionales</taxon>
        <taxon>Cellvibrionaceae</taxon>
        <taxon>Exilibacterium</taxon>
    </lineage>
</organism>
<evidence type="ECO:0000256" key="2">
    <source>
        <dbReference type="SAM" id="SignalP"/>
    </source>
</evidence>
<dbReference type="EMBL" id="VHSG01000025">
    <property type="protein sequence ID" value="TQV70112.1"/>
    <property type="molecule type" value="Genomic_DNA"/>
</dbReference>
<dbReference type="RefSeq" id="WP_142929016.1">
    <property type="nucleotide sequence ID" value="NZ_ML660103.1"/>
</dbReference>
<proteinExistence type="predicted"/>
<name>A0A545SYT1_9GAMM</name>
<evidence type="ECO:0000256" key="1">
    <source>
        <dbReference type="SAM" id="MobiDB-lite"/>
    </source>
</evidence>
<feature type="region of interest" description="Disordered" evidence="1">
    <location>
        <begin position="375"/>
        <end position="394"/>
    </location>
</feature>
<feature type="signal peptide" evidence="2">
    <location>
        <begin position="1"/>
        <end position="37"/>
    </location>
</feature>
<keyword evidence="2" id="KW-0732">Signal</keyword>
<dbReference type="Proteomes" id="UP000319732">
    <property type="component" value="Unassembled WGS sequence"/>
</dbReference>
<dbReference type="Gene3D" id="1.25.40.10">
    <property type="entry name" value="Tetratricopeptide repeat domain"/>
    <property type="match status" value="1"/>
</dbReference>
<evidence type="ECO:0000313" key="3">
    <source>
        <dbReference type="EMBL" id="TQV70112.1"/>
    </source>
</evidence>
<feature type="chain" id="PRO_5022236506" description="Tetratricopeptide repeat protein" evidence="2">
    <location>
        <begin position="38"/>
        <end position="489"/>
    </location>
</feature>
<evidence type="ECO:0008006" key="5">
    <source>
        <dbReference type="Google" id="ProtNLM"/>
    </source>
</evidence>
<accession>A0A545SYT1</accession>
<evidence type="ECO:0000313" key="4">
    <source>
        <dbReference type="Proteomes" id="UP000319732"/>
    </source>
</evidence>
<dbReference type="OrthoDB" id="7052406at2"/>
<reference evidence="3 4" key="1">
    <citation type="submission" date="2019-06" db="EMBL/GenBank/DDBJ databases">
        <title>Whole genome sequence for Cellvibrionaceae sp. R142.</title>
        <authorList>
            <person name="Wang G."/>
        </authorList>
    </citation>
    <scope>NUCLEOTIDE SEQUENCE [LARGE SCALE GENOMIC DNA]</scope>
    <source>
        <strain evidence="3 4">R142</strain>
    </source>
</reference>
<sequence>MSRFSLPDRDCSTPNRFGAAVLGGCLLWLCQAALAVAAVQGDDQQEPQQTPPAYYHTAIAEIESEFGPYAADLSEPLQGLAATLAQQGDYRGAGRAYRRAIHLTRINEGLYSSRQIPLLQALVTVDQSAGRWDRANDGYGHMTWLYRQAFSRGERLDYAGGLGRISDWHLAVVGLDAAAQRHTHLRRANEINQLALRAAQRQYGNLDDPRLVPVLYRLALSHYYLALALARDVKANALLRESDLQRVPRDRSGLFENRIDTDTAEVNRHLQSGRQALQRIQSIYGQSLRPTAAQAEAMTLVYLADWELLSARVRSFTRSTYLRGSVVRQSISYGSVKKAVQQYNGAHRQLLALGLEPAALRQFFSRPAALPAPVFSPLPDTPAGPGDSESSPGSAMQFVSWVPALRGVSYPGASLLLPTQRRLVQATASLDVDALGRAARIEFTQRDDGVRIPSRAREEIKAIQFRPAIVDEAATRSSAVTLHYKFSSG</sequence>
<comment type="caution">
    <text evidence="3">The sequence shown here is derived from an EMBL/GenBank/DDBJ whole genome shotgun (WGS) entry which is preliminary data.</text>
</comment>
<dbReference type="InterPro" id="IPR011990">
    <property type="entry name" value="TPR-like_helical_dom_sf"/>
</dbReference>